<reference evidence="3 4" key="1">
    <citation type="submission" date="2014-04" db="EMBL/GenBank/DDBJ databases">
        <authorList>
            <consortium name="DOE Joint Genome Institute"/>
            <person name="Kuo A."/>
            <person name="Martino E."/>
            <person name="Perotto S."/>
            <person name="Kohler A."/>
            <person name="Nagy L.G."/>
            <person name="Floudas D."/>
            <person name="Copeland A."/>
            <person name="Barry K.W."/>
            <person name="Cichocki N."/>
            <person name="Veneault-Fourrey C."/>
            <person name="LaButti K."/>
            <person name="Lindquist E.A."/>
            <person name="Lipzen A."/>
            <person name="Lundell T."/>
            <person name="Morin E."/>
            <person name="Murat C."/>
            <person name="Sun H."/>
            <person name="Tunlid A."/>
            <person name="Henrissat B."/>
            <person name="Grigoriev I.V."/>
            <person name="Hibbett D.S."/>
            <person name="Martin F."/>
            <person name="Nordberg H.P."/>
            <person name="Cantor M.N."/>
            <person name="Hua S.X."/>
        </authorList>
    </citation>
    <scope>NUCLEOTIDE SEQUENCE [LARGE SCALE GENOMIC DNA]</scope>
    <source>
        <strain evidence="3 4">Zn</strain>
    </source>
</reference>
<dbReference type="InterPro" id="IPR053175">
    <property type="entry name" value="DHMBA_Reg_Transcription_Factor"/>
</dbReference>
<feature type="domain" description="Zn(2)-C6 fungal-type" evidence="2">
    <location>
        <begin position="10"/>
        <end position="38"/>
    </location>
</feature>
<keyword evidence="1" id="KW-0539">Nucleus</keyword>
<dbReference type="PROSITE" id="PS50048">
    <property type="entry name" value="ZN2_CY6_FUNGAL_2"/>
    <property type="match status" value="1"/>
</dbReference>
<proteinExistence type="predicted"/>
<dbReference type="Proteomes" id="UP000054321">
    <property type="component" value="Unassembled WGS sequence"/>
</dbReference>
<dbReference type="Pfam" id="PF11951">
    <property type="entry name" value="Fungal_trans_2"/>
    <property type="match status" value="1"/>
</dbReference>
<reference evidence="4" key="2">
    <citation type="submission" date="2015-01" db="EMBL/GenBank/DDBJ databases">
        <title>Evolutionary Origins and Diversification of the Mycorrhizal Mutualists.</title>
        <authorList>
            <consortium name="DOE Joint Genome Institute"/>
            <consortium name="Mycorrhizal Genomics Consortium"/>
            <person name="Kohler A."/>
            <person name="Kuo A."/>
            <person name="Nagy L.G."/>
            <person name="Floudas D."/>
            <person name="Copeland A."/>
            <person name="Barry K.W."/>
            <person name="Cichocki N."/>
            <person name="Veneault-Fourrey C."/>
            <person name="LaButti K."/>
            <person name="Lindquist E.A."/>
            <person name="Lipzen A."/>
            <person name="Lundell T."/>
            <person name="Morin E."/>
            <person name="Murat C."/>
            <person name="Riley R."/>
            <person name="Ohm R."/>
            <person name="Sun H."/>
            <person name="Tunlid A."/>
            <person name="Henrissat B."/>
            <person name="Grigoriev I.V."/>
            <person name="Hibbett D.S."/>
            <person name="Martin F."/>
        </authorList>
    </citation>
    <scope>NUCLEOTIDE SEQUENCE [LARGE SCALE GENOMIC DNA]</scope>
    <source>
        <strain evidence="4">Zn</strain>
    </source>
</reference>
<dbReference type="GO" id="GO:0000981">
    <property type="term" value="F:DNA-binding transcription factor activity, RNA polymerase II-specific"/>
    <property type="evidence" value="ECO:0007669"/>
    <property type="project" value="InterPro"/>
</dbReference>
<dbReference type="SMART" id="SM00066">
    <property type="entry name" value="GAL4"/>
    <property type="match status" value="1"/>
</dbReference>
<evidence type="ECO:0000259" key="2">
    <source>
        <dbReference type="PROSITE" id="PS50048"/>
    </source>
</evidence>
<dbReference type="Pfam" id="PF00172">
    <property type="entry name" value="Zn_clus"/>
    <property type="match status" value="1"/>
</dbReference>
<dbReference type="PANTHER" id="PTHR38791">
    <property type="entry name" value="ZN(II)2CYS6 TRANSCRIPTION FACTOR (EUROFUNG)-RELATED-RELATED"/>
    <property type="match status" value="1"/>
</dbReference>
<dbReference type="PROSITE" id="PS00463">
    <property type="entry name" value="ZN2_CY6_FUNGAL_1"/>
    <property type="match status" value="1"/>
</dbReference>
<evidence type="ECO:0000313" key="3">
    <source>
        <dbReference type="EMBL" id="KIN05477.1"/>
    </source>
</evidence>
<dbReference type="InterPro" id="IPR001138">
    <property type="entry name" value="Zn2Cys6_DnaBD"/>
</dbReference>
<dbReference type="HOGENOM" id="CLU_013866_5_1_1"/>
<dbReference type="InterPro" id="IPR021858">
    <property type="entry name" value="Fun_TF"/>
</dbReference>
<dbReference type="CDD" id="cd00067">
    <property type="entry name" value="GAL4"/>
    <property type="match status" value="1"/>
</dbReference>
<keyword evidence="4" id="KW-1185">Reference proteome</keyword>
<sequence>MVYCGKPSRACAQCKQRRVRCDFKDVCLPCVKAGLTCSGTRDPKQLVFRDESQTVVRKAIMSKFRQRQIDLPVDVRARNLFFSRYVTGNTRAFEYMQSFASDTSQHLQASIDAVSLAHFSVKANSSRIMDKARRKYVLALQLTNRILQVPEEATKDVTMLAILLLDLFEKIAKTTRRSSKFWTNHINGALALAILRGEQQFSNTTGLRMYLQLSASILICCVQHEIAVPADFITLRNKASEYMNPLDPKYRLTDTVVGFVQLRRAMKDDNLFGAAVVAVARNLDADLNAISMTMPPDFQYHTVNTPSELDEVYRDFFHVYPNSRATHVWNLIRILRILLNETIVEQCFQVLVLDTAATLAEQWRGDQTRRSLEIIGQLAAEICATAPQYTLWHRLPCNSPNSISHQLSGNSHGYRSEALQDYVSMHSSHNGPYGDMSGDELTAVQCTQCHSLIFPLYIAGRCATCTEQMRRWITNHLYSISSDTGIKEARSVADILERREEANWNPWSVYAMVGSYSFSA</sequence>
<gene>
    <name evidence="3" type="ORF">OIDMADRAFT_175680</name>
</gene>
<name>A0A0C3HT94_OIDMZ</name>
<dbReference type="PANTHER" id="PTHR38791:SF1">
    <property type="entry name" value="TRANSCRIPTION FACTOR, PUTATIVE-RELATED"/>
    <property type="match status" value="1"/>
</dbReference>
<dbReference type="OrthoDB" id="5429770at2759"/>
<dbReference type="InParanoid" id="A0A0C3HT94"/>
<dbReference type="GO" id="GO:0008270">
    <property type="term" value="F:zinc ion binding"/>
    <property type="evidence" value="ECO:0007669"/>
    <property type="project" value="InterPro"/>
</dbReference>
<dbReference type="SUPFAM" id="SSF57701">
    <property type="entry name" value="Zn2/Cys6 DNA-binding domain"/>
    <property type="match status" value="1"/>
</dbReference>
<dbReference type="Gene3D" id="4.10.240.10">
    <property type="entry name" value="Zn(2)-C6 fungal-type DNA-binding domain"/>
    <property type="match status" value="1"/>
</dbReference>
<dbReference type="EMBL" id="KN832871">
    <property type="protein sequence ID" value="KIN05477.1"/>
    <property type="molecule type" value="Genomic_DNA"/>
</dbReference>
<evidence type="ECO:0000313" key="4">
    <source>
        <dbReference type="Proteomes" id="UP000054321"/>
    </source>
</evidence>
<dbReference type="InterPro" id="IPR036864">
    <property type="entry name" value="Zn2-C6_fun-type_DNA-bd_sf"/>
</dbReference>
<evidence type="ECO:0000256" key="1">
    <source>
        <dbReference type="ARBA" id="ARBA00023242"/>
    </source>
</evidence>
<accession>A0A0C3HT94</accession>
<organism evidence="3 4">
    <name type="scientific">Oidiodendron maius (strain Zn)</name>
    <dbReference type="NCBI Taxonomy" id="913774"/>
    <lineage>
        <taxon>Eukaryota</taxon>
        <taxon>Fungi</taxon>
        <taxon>Dikarya</taxon>
        <taxon>Ascomycota</taxon>
        <taxon>Pezizomycotina</taxon>
        <taxon>Leotiomycetes</taxon>
        <taxon>Leotiomycetes incertae sedis</taxon>
        <taxon>Myxotrichaceae</taxon>
        <taxon>Oidiodendron</taxon>
    </lineage>
</organism>
<dbReference type="AlphaFoldDB" id="A0A0C3HT94"/>
<dbReference type="STRING" id="913774.A0A0C3HT94"/>
<protein>
    <recommendedName>
        <fullName evidence="2">Zn(2)-C6 fungal-type domain-containing protein</fullName>
    </recommendedName>
</protein>